<dbReference type="Gene3D" id="3.40.50.150">
    <property type="entry name" value="Vaccinia Virus protein VP39"/>
    <property type="match status" value="1"/>
</dbReference>
<protein>
    <submittedName>
        <fullName evidence="5">Class I SAM-dependent methyltransferase</fullName>
    </submittedName>
</protein>
<dbReference type="InterPro" id="IPR051052">
    <property type="entry name" value="Diverse_substrate_MTase"/>
</dbReference>
<dbReference type="SUPFAM" id="SSF53335">
    <property type="entry name" value="S-adenosyl-L-methionine-dependent methyltransferases"/>
    <property type="match status" value="1"/>
</dbReference>
<dbReference type="Pfam" id="PF08241">
    <property type="entry name" value="Methyltransf_11"/>
    <property type="match status" value="1"/>
</dbReference>
<evidence type="ECO:0000313" key="5">
    <source>
        <dbReference type="EMBL" id="MFM2483482.1"/>
    </source>
</evidence>
<dbReference type="InterPro" id="IPR013216">
    <property type="entry name" value="Methyltransf_11"/>
</dbReference>
<dbReference type="InterPro" id="IPR029063">
    <property type="entry name" value="SAM-dependent_MTases_sf"/>
</dbReference>
<gene>
    <name evidence="5" type="ORF">ABUE30_00015</name>
</gene>
<organism evidence="5 6">
    <name type="scientific">Celerinatantimonas yamalensis</name>
    <dbReference type="NCBI Taxonomy" id="559956"/>
    <lineage>
        <taxon>Bacteria</taxon>
        <taxon>Pseudomonadati</taxon>
        <taxon>Pseudomonadota</taxon>
        <taxon>Gammaproteobacteria</taxon>
        <taxon>Celerinatantimonadaceae</taxon>
        <taxon>Celerinatantimonas</taxon>
    </lineage>
</organism>
<dbReference type="RefSeq" id="WP_408621596.1">
    <property type="nucleotide sequence ID" value="NZ_JBEQCT010000001.1"/>
</dbReference>
<sequence>MSNPVDRFSSRVADYDKYRPSYPLDLINKLLEQSNLNQRSVIADIGSGTGIFSELLVNQGVKVIGIEPNDAMRHSAEDKLSHKVNFTSLKATAESTCLKESSVDVITAAQSFHWFNKDKTIPEFKRILKPNGILALVWNQRCVEQDFQIAYDEILGAYAKDYDSVNHKNLKDNEVPQFFDSNRMETYTYNNEQLFDYEGLLGRMRSSSYCPLPGTTEYSRLVKELEVVFNQFSLHGQVKFKYKSSLFIGPICC</sequence>
<dbReference type="CDD" id="cd02440">
    <property type="entry name" value="AdoMet_MTases"/>
    <property type="match status" value="1"/>
</dbReference>
<name>A0ABW9G1H1_9GAMM</name>
<proteinExistence type="inferred from homology"/>
<evidence type="ECO:0000256" key="3">
    <source>
        <dbReference type="ARBA" id="ARBA00022679"/>
    </source>
</evidence>
<accession>A0ABW9G1H1</accession>
<dbReference type="GO" id="GO:0008168">
    <property type="term" value="F:methyltransferase activity"/>
    <property type="evidence" value="ECO:0007669"/>
    <property type="project" value="UniProtKB-KW"/>
</dbReference>
<keyword evidence="2 5" id="KW-0489">Methyltransferase</keyword>
<comment type="caution">
    <text evidence="5">The sequence shown here is derived from an EMBL/GenBank/DDBJ whole genome shotgun (WGS) entry which is preliminary data.</text>
</comment>
<dbReference type="GO" id="GO:0032259">
    <property type="term" value="P:methylation"/>
    <property type="evidence" value="ECO:0007669"/>
    <property type="project" value="UniProtKB-KW"/>
</dbReference>
<evidence type="ECO:0000256" key="1">
    <source>
        <dbReference type="ARBA" id="ARBA00008361"/>
    </source>
</evidence>
<evidence type="ECO:0000259" key="4">
    <source>
        <dbReference type="Pfam" id="PF08241"/>
    </source>
</evidence>
<keyword evidence="6" id="KW-1185">Reference proteome</keyword>
<dbReference type="PANTHER" id="PTHR44942:SF4">
    <property type="entry name" value="METHYLTRANSFERASE TYPE 11 DOMAIN-CONTAINING PROTEIN"/>
    <property type="match status" value="1"/>
</dbReference>
<feature type="domain" description="Methyltransferase type 11" evidence="4">
    <location>
        <begin position="44"/>
        <end position="135"/>
    </location>
</feature>
<keyword evidence="3" id="KW-0808">Transferase</keyword>
<comment type="similarity">
    <text evidence="1">Belongs to the methyltransferase superfamily.</text>
</comment>
<evidence type="ECO:0000313" key="6">
    <source>
        <dbReference type="Proteomes" id="UP001629953"/>
    </source>
</evidence>
<dbReference type="Proteomes" id="UP001629953">
    <property type="component" value="Unassembled WGS sequence"/>
</dbReference>
<dbReference type="EMBL" id="JBEQCT010000001">
    <property type="protein sequence ID" value="MFM2483482.1"/>
    <property type="molecule type" value="Genomic_DNA"/>
</dbReference>
<dbReference type="PANTHER" id="PTHR44942">
    <property type="entry name" value="METHYLTRANSF_11 DOMAIN-CONTAINING PROTEIN"/>
    <property type="match status" value="1"/>
</dbReference>
<reference evidence="5 6" key="1">
    <citation type="journal article" date="2013" name="Int. J. Syst. Evol. Microbiol.">
        <title>Celerinatantimonas yamalensis sp. nov., a cold-adapted diazotrophic bacterium from a cold permafrost brine.</title>
        <authorList>
            <person name="Shcherbakova V."/>
            <person name="Chuvilskaya N."/>
            <person name="Rivkina E."/>
            <person name="Demidov N."/>
            <person name="Uchaeva V."/>
            <person name="Suetin S."/>
            <person name="Suzina N."/>
            <person name="Gilichinsky D."/>
        </authorList>
    </citation>
    <scope>NUCLEOTIDE SEQUENCE [LARGE SCALE GENOMIC DNA]</scope>
    <source>
        <strain evidence="5 6">C7</strain>
    </source>
</reference>
<evidence type="ECO:0000256" key="2">
    <source>
        <dbReference type="ARBA" id="ARBA00022603"/>
    </source>
</evidence>